<evidence type="ECO:0000259" key="2">
    <source>
        <dbReference type="PROSITE" id="PS50213"/>
    </source>
</evidence>
<comment type="caution">
    <text evidence="3">The sequence shown here is derived from an EMBL/GenBank/DDBJ whole genome shotgun (WGS) entry which is preliminary data.</text>
</comment>
<keyword evidence="1" id="KW-0472">Membrane</keyword>
<sequence>ENQGGILSKLVNAINSSGSIGEEFFTRLNHGGQVTFFAPCNAAWDNDLALNALIRDPQKFKDVLEMHLIVDDKLYVEKIIKNSQIRRSLRKRAAYPTPTLNKRQNLYFNVVTVGKNRTVTVEGGGVNATVLQADLAATNGIIHVIDRVLGVPYTTILDKLELDNMLNDTFQLGMRKGFNNNLNDTSRKFTYFVPSDKAWKEASIRMPSTRKVLFMPEYANHATNILERHLVVSDAPYTMERMKLLSNESFQNNKFRREIELPSIRGGPLRLYVEERFDHSLVIHWNGEKIPVSRPDVECTNGVIHIIDMPFLQESDIKINGAPIILLTNQVFMLAVATWLII</sequence>
<dbReference type="Proteomes" id="UP001516400">
    <property type="component" value="Unassembled WGS sequence"/>
</dbReference>
<gene>
    <name evidence="3" type="ORF">HHI36_012278</name>
</gene>
<dbReference type="Pfam" id="PF02469">
    <property type="entry name" value="Fasciclin"/>
    <property type="match status" value="2"/>
</dbReference>
<reference evidence="3 4" key="1">
    <citation type="journal article" date="2021" name="BMC Biol.">
        <title>Horizontally acquired antibacterial genes associated with adaptive radiation of ladybird beetles.</title>
        <authorList>
            <person name="Li H.S."/>
            <person name="Tang X.F."/>
            <person name="Huang Y.H."/>
            <person name="Xu Z.Y."/>
            <person name="Chen M.L."/>
            <person name="Du X.Y."/>
            <person name="Qiu B.Y."/>
            <person name="Chen P.T."/>
            <person name="Zhang W."/>
            <person name="Slipinski A."/>
            <person name="Escalona H.E."/>
            <person name="Waterhouse R.M."/>
            <person name="Zwick A."/>
            <person name="Pang H."/>
        </authorList>
    </citation>
    <scope>NUCLEOTIDE SEQUENCE [LARGE SCALE GENOMIC DNA]</scope>
    <source>
        <strain evidence="3">SYSU2018</strain>
    </source>
</reference>
<dbReference type="Gene3D" id="2.30.180.10">
    <property type="entry name" value="FAS1 domain"/>
    <property type="match status" value="2"/>
</dbReference>
<evidence type="ECO:0000313" key="3">
    <source>
        <dbReference type="EMBL" id="KAL3276910.1"/>
    </source>
</evidence>
<dbReference type="SUPFAM" id="SSF82153">
    <property type="entry name" value="FAS1 domain"/>
    <property type="match status" value="2"/>
</dbReference>
<keyword evidence="1" id="KW-0812">Transmembrane</keyword>
<dbReference type="InterPro" id="IPR050904">
    <property type="entry name" value="Adhesion/Biosynth-related"/>
</dbReference>
<dbReference type="InterPro" id="IPR036378">
    <property type="entry name" value="FAS1_dom_sf"/>
</dbReference>
<name>A0ABD2NEH8_9CUCU</name>
<dbReference type="EMBL" id="JABFTP020000103">
    <property type="protein sequence ID" value="KAL3276910.1"/>
    <property type="molecule type" value="Genomic_DNA"/>
</dbReference>
<organism evidence="3 4">
    <name type="scientific">Cryptolaemus montrouzieri</name>
    <dbReference type="NCBI Taxonomy" id="559131"/>
    <lineage>
        <taxon>Eukaryota</taxon>
        <taxon>Metazoa</taxon>
        <taxon>Ecdysozoa</taxon>
        <taxon>Arthropoda</taxon>
        <taxon>Hexapoda</taxon>
        <taxon>Insecta</taxon>
        <taxon>Pterygota</taxon>
        <taxon>Neoptera</taxon>
        <taxon>Endopterygota</taxon>
        <taxon>Coleoptera</taxon>
        <taxon>Polyphaga</taxon>
        <taxon>Cucujiformia</taxon>
        <taxon>Coccinelloidea</taxon>
        <taxon>Coccinellidae</taxon>
        <taxon>Scymninae</taxon>
        <taxon>Scymnini</taxon>
        <taxon>Cryptolaemus</taxon>
    </lineage>
</organism>
<dbReference type="AlphaFoldDB" id="A0ABD2NEH8"/>
<protein>
    <recommendedName>
        <fullName evidence="2">FAS1 domain-containing protein</fullName>
    </recommendedName>
</protein>
<evidence type="ECO:0000313" key="4">
    <source>
        <dbReference type="Proteomes" id="UP001516400"/>
    </source>
</evidence>
<feature type="domain" description="FAS1" evidence="2">
    <location>
        <begin position="153"/>
        <end position="311"/>
    </location>
</feature>
<dbReference type="InterPro" id="IPR000782">
    <property type="entry name" value="FAS1_domain"/>
</dbReference>
<accession>A0ABD2NEH8</accession>
<keyword evidence="1" id="KW-1133">Transmembrane helix</keyword>
<feature type="transmembrane region" description="Helical" evidence="1">
    <location>
        <begin position="321"/>
        <end position="341"/>
    </location>
</feature>
<keyword evidence="4" id="KW-1185">Reference proteome</keyword>
<feature type="non-terminal residue" evidence="3">
    <location>
        <position position="1"/>
    </location>
</feature>
<evidence type="ECO:0000256" key="1">
    <source>
        <dbReference type="SAM" id="Phobius"/>
    </source>
</evidence>
<dbReference type="PANTHER" id="PTHR10900">
    <property type="entry name" value="PERIOSTIN-RELATED"/>
    <property type="match status" value="1"/>
</dbReference>
<dbReference type="PROSITE" id="PS50213">
    <property type="entry name" value="FAS1"/>
    <property type="match status" value="2"/>
</dbReference>
<proteinExistence type="predicted"/>
<dbReference type="SMART" id="SM00554">
    <property type="entry name" value="FAS1"/>
    <property type="match status" value="2"/>
</dbReference>
<dbReference type="PANTHER" id="PTHR10900:SF77">
    <property type="entry name" value="FI19380P1"/>
    <property type="match status" value="1"/>
</dbReference>
<feature type="domain" description="FAS1" evidence="2">
    <location>
        <begin position="1"/>
        <end position="149"/>
    </location>
</feature>